<evidence type="ECO:0000259" key="1">
    <source>
        <dbReference type="Pfam" id="PF03734"/>
    </source>
</evidence>
<name>A0ABW5S3P9_9BACL</name>
<comment type="caution">
    <text evidence="2">The sequence shown here is derived from an EMBL/GenBank/DDBJ whole genome shotgun (WGS) entry which is preliminary data.</text>
</comment>
<dbReference type="PANTHER" id="PTHR38589:SF1">
    <property type="entry name" value="BLR0621 PROTEIN"/>
    <property type="match status" value="1"/>
</dbReference>
<reference evidence="3" key="1">
    <citation type="journal article" date="2019" name="Int. J. Syst. Evol. Microbiol.">
        <title>The Global Catalogue of Microorganisms (GCM) 10K type strain sequencing project: providing services to taxonomists for standard genome sequencing and annotation.</title>
        <authorList>
            <consortium name="The Broad Institute Genomics Platform"/>
            <consortium name="The Broad Institute Genome Sequencing Center for Infectious Disease"/>
            <person name="Wu L."/>
            <person name="Ma J."/>
        </authorList>
    </citation>
    <scope>NUCLEOTIDE SEQUENCE [LARGE SCALE GENOMIC DNA]</scope>
    <source>
        <strain evidence="3">TISTR 2466</strain>
    </source>
</reference>
<organism evidence="2 3">
    <name type="scientific">Sporolactobacillus shoreicorticis</name>
    <dbReference type="NCBI Taxonomy" id="1923877"/>
    <lineage>
        <taxon>Bacteria</taxon>
        <taxon>Bacillati</taxon>
        <taxon>Bacillota</taxon>
        <taxon>Bacilli</taxon>
        <taxon>Bacillales</taxon>
        <taxon>Sporolactobacillaceae</taxon>
        <taxon>Sporolactobacillus</taxon>
    </lineage>
</organism>
<dbReference type="InterPro" id="IPR005490">
    <property type="entry name" value="LD_TPept_cat_dom"/>
</dbReference>
<feature type="domain" description="L,D-TPase catalytic" evidence="1">
    <location>
        <begin position="37"/>
        <end position="181"/>
    </location>
</feature>
<dbReference type="PANTHER" id="PTHR38589">
    <property type="entry name" value="BLR0621 PROTEIN"/>
    <property type="match status" value="1"/>
</dbReference>
<evidence type="ECO:0000313" key="3">
    <source>
        <dbReference type="Proteomes" id="UP001597399"/>
    </source>
</evidence>
<dbReference type="EMBL" id="JBHUMQ010000026">
    <property type="protein sequence ID" value="MFD2694110.1"/>
    <property type="molecule type" value="Genomic_DNA"/>
</dbReference>
<proteinExistence type="predicted"/>
<gene>
    <name evidence="2" type="ORF">ACFSUE_10800</name>
</gene>
<sequence length="191" mass="22309">MKSIKKNNQLILVTTNKSRSSSVIVQTFSRDKHGKWKRIWIMNGITGKYGFTRNKHEGDKKAPAGEYTITKAFGRYKNPGTELSYHKITKYDVWVDNIHSRYYNTLQSMKKVHQYSEKMNIPQYDYGFVINYNTKRIKGKGSVVFFHIARGKYTLGCTAVSKNNVVKLLKWLNPKKKPIIIQSPQSDLYRY</sequence>
<keyword evidence="3" id="KW-1185">Reference proteome</keyword>
<dbReference type="Proteomes" id="UP001597399">
    <property type="component" value="Unassembled WGS sequence"/>
</dbReference>
<dbReference type="Pfam" id="PF03734">
    <property type="entry name" value="YkuD"/>
    <property type="match status" value="1"/>
</dbReference>
<evidence type="ECO:0000313" key="2">
    <source>
        <dbReference type="EMBL" id="MFD2694110.1"/>
    </source>
</evidence>
<dbReference type="RefSeq" id="WP_253057669.1">
    <property type="nucleotide sequence ID" value="NZ_JAMXWM010000001.1"/>
</dbReference>
<protein>
    <submittedName>
        <fullName evidence="2">L,D-transpeptidase</fullName>
    </submittedName>
</protein>
<accession>A0ABW5S3P9</accession>